<reference evidence="3 4" key="1">
    <citation type="journal article" date="2018" name="Plant J.">
        <title>Genome sequences of Chlorella sorokiniana UTEX 1602 and Micractinium conductrix SAG 241.80: implications to maltose excretion by a green alga.</title>
        <authorList>
            <person name="Arriola M.B."/>
            <person name="Velmurugan N."/>
            <person name="Zhang Y."/>
            <person name="Plunkett M.H."/>
            <person name="Hondzo H."/>
            <person name="Barney B.M."/>
        </authorList>
    </citation>
    <scope>NUCLEOTIDE SEQUENCE [LARGE SCALE GENOMIC DNA]</scope>
    <source>
        <strain evidence="4">UTEX 1602</strain>
    </source>
</reference>
<keyword evidence="2" id="KW-0732">Signal</keyword>
<protein>
    <submittedName>
        <fullName evidence="3">Uncharacterized protein</fullName>
    </submittedName>
</protein>
<feature type="chain" id="PRO_5015107186" evidence="2">
    <location>
        <begin position="17"/>
        <end position="251"/>
    </location>
</feature>
<name>A0A2P6U0C2_CHLSO</name>
<accession>A0A2P6U0C2</accession>
<feature type="region of interest" description="Disordered" evidence="1">
    <location>
        <begin position="22"/>
        <end position="51"/>
    </location>
</feature>
<evidence type="ECO:0000256" key="2">
    <source>
        <dbReference type="SAM" id="SignalP"/>
    </source>
</evidence>
<evidence type="ECO:0000313" key="3">
    <source>
        <dbReference type="EMBL" id="PRW59754.1"/>
    </source>
</evidence>
<gene>
    <name evidence="3" type="ORF">C2E21_1395</name>
</gene>
<dbReference type="OrthoDB" id="10465874at2759"/>
<dbReference type="PROSITE" id="PS51257">
    <property type="entry name" value="PROKAR_LIPOPROTEIN"/>
    <property type="match status" value="1"/>
</dbReference>
<dbReference type="Proteomes" id="UP000239899">
    <property type="component" value="Unassembled WGS sequence"/>
</dbReference>
<evidence type="ECO:0000313" key="4">
    <source>
        <dbReference type="Proteomes" id="UP000239899"/>
    </source>
</evidence>
<sequence length="251" mass="24314">MMKAAVLVALLLAVQACRRGRGARRLHQDPLSSIGNAKASGTDTAGAAGGGSVDGATKTAIGGLSASASGTEAQTELAIENNSGTSSGSVITGGAASGANGASITSQGQVDTKPNSALTIAFTNGAAFGAGAQVESATETNANTPWGTVTSTADVAVASEIAAYGSTMGNSISGYGGLFSQSQAVGLNREGRYGNALAVAATVGGYGPGPFSAATTATTSIDGTYAKSDGTALFTAPYGTVSVFVRDSARP</sequence>
<proteinExistence type="predicted"/>
<organism evidence="3 4">
    <name type="scientific">Chlorella sorokiniana</name>
    <name type="common">Freshwater green alga</name>
    <dbReference type="NCBI Taxonomy" id="3076"/>
    <lineage>
        <taxon>Eukaryota</taxon>
        <taxon>Viridiplantae</taxon>
        <taxon>Chlorophyta</taxon>
        <taxon>core chlorophytes</taxon>
        <taxon>Trebouxiophyceae</taxon>
        <taxon>Chlorellales</taxon>
        <taxon>Chlorellaceae</taxon>
        <taxon>Chlorella clade</taxon>
        <taxon>Chlorella</taxon>
    </lineage>
</organism>
<evidence type="ECO:0000256" key="1">
    <source>
        <dbReference type="SAM" id="MobiDB-lite"/>
    </source>
</evidence>
<dbReference type="EMBL" id="LHPG02000003">
    <property type="protein sequence ID" value="PRW59754.1"/>
    <property type="molecule type" value="Genomic_DNA"/>
</dbReference>
<keyword evidence="4" id="KW-1185">Reference proteome</keyword>
<feature type="signal peptide" evidence="2">
    <location>
        <begin position="1"/>
        <end position="16"/>
    </location>
</feature>
<dbReference type="AlphaFoldDB" id="A0A2P6U0C2"/>
<feature type="compositionally biased region" description="Low complexity" evidence="1">
    <location>
        <begin position="37"/>
        <end position="46"/>
    </location>
</feature>
<comment type="caution">
    <text evidence="3">The sequence shown here is derived from an EMBL/GenBank/DDBJ whole genome shotgun (WGS) entry which is preliminary data.</text>
</comment>